<comment type="caution">
    <text evidence="2">The sequence shown here is derived from an EMBL/GenBank/DDBJ whole genome shotgun (WGS) entry which is preliminary data.</text>
</comment>
<evidence type="ECO:0000313" key="3">
    <source>
        <dbReference type="Proteomes" id="UP001168990"/>
    </source>
</evidence>
<feature type="coiled-coil region" evidence="1">
    <location>
        <begin position="14"/>
        <end position="41"/>
    </location>
</feature>
<sequence>MSNPDSENEDSDIITELIKQIEELKPENHKLKKNIEALNKNEHEKKVIEEYKMEITNNEDPSPSQITDDEDNWISIIRNQNKKIKKTEKPTRK</sequence>
<dbReference type="Proteomes" id="UP001168990">
    <property type="component" value="Unassembled WGS sequence"/>
</dbReference>
<evidence type="ECO:0000313" key="2">
    <source>
        <dbReference type="EMBL" id="KAK0165834.1"/>
    </source>
</evidence>
<gene>
    <name evidence="2" type="ORF">PV328_004318</name>
</gene>
<reference evidence="2" key="1">
    <citation type="journal article" date="2023" name="bioRxiv">
        <title>Scaffold-level genome assemblies of two parasitoid biocontrol wasps reveal the parthenogenesis mechanism and an associated novel virus.</title>
        <authorList>
            <person name="Inwood S."/>
            <person name="Skelly J."/>
            <person name="Guhlin J."/>
            <person name="Harrop T."/>
            <person name="Goldson S."/>
            <person name="Dearden P."/>
        </authorList>
    </citation>
    <scope>NUCLEOTIDE SEQUENCE</scope>
    <source>
        <strain evidence="2">Irish</strain>
        <tissue evidence="2">Whole body</tissue>
    </source>
</reference>
<accession>A0AA39KLH7</accession>
<dbReference type="AlphaFoldDB" id="A0AA39KLH7"/>
<proteinExistence type="predicted"/>
<keyword evidence="3" id="KW-1185">Reference proteome</keyword>
<name>A0AA39KLH7_9HYME</name>
<protein>
    <submittedName>
        <fullName evidence="2">Uncharacterized protein</fullName>
    </submittedName>
</protein>
<evidence type="ECO:0000256" key="1">
    <source>
        <dbReference type="SAM" id="Coils"/>
    </source>
</evidence>
<keyword evidence="1" id="KW-0175">Coiled coil</keyword>
<reference evidence="2" key="2">
    <citation type="submission" date="2023-03" db="EMBL/GenBank/DDBJ databases">
        <authorList>
            <person name="Inwood S.N."/>
            <person name="Skelly J.G."/>
            <person name="Guhlin J."/>
            <person name="Harrop T.W.R."/>
            <person name="Goldson S.G."/>
            <person name="Dearden P.K."/>
        </authorList>
    </citation>
    <scope>NUCLEOTIDE SEQUENCE</scope>
    <source>
        <strain evidence="2">Irish</strain>
        <tissue evidence="2">Whole body</tissue>
    </source>
</reference>
<organism evidence="2 3">
    <name type="scientific">Microctonus aethiopoides</name>
    <dbReference type="NCBI Taxonomy" id="144406"/>
    <lineage>
        <taxon>Eukaryota</taxon>
        <taxon>Metazoa</taxon>
        <taxon>Ecdysozoa</taxon>
        <taxon>Arthropoda</taxon>
        <taxon>Hexapoda</taxon>
        <taxon>Insecta</taxon>
        <taxon>Pterygota</taxon>
        <taxon>Neoptera</taxon>
        <taxon>Endopterygota</taxon>
        <taxon>Hymenoptera</taxon>
        <taxon>Apocrita</taxon>
        <taxon>Ichneumonoidea</taxon>
        <taxon>Braconidae</taxon>
        <taxon>Euphorinae</taxon>
        <taxon>Microctonus</taxon>
    </lineage>
</organism>
<dbReference type="EMBL" id="JAQQBS010001422">
    <property type="protein sequence ID" value="KAK0165834.1"/>
    <property type="molecule type" value="Genomic_DNA"/>
</dbReference>